<dbReference type="PANTHER" id="PTHR13947">
    <property type="entry name" value="GNAT FAMILY N-ACETYLTRANSFERASE"/>
    <property type="match status" value="1"/>
</dbReference>
<dbReference type="InterPro" id="IPR000182">
    <property type="entry name" value="GNAT_dom"/>
</dbReference>
<evidence type="ECO:0000313" key="3">
    <source>
        <dbReference type="EMBL" id="MDR7297731.1"/>
    </source>
</evidence>
<comment type="caution">
    <text evidence="3">The sequence shown here is derived from an EMBL/GenBank/DDBJ whole genome shotgun (WGS) entry which is preliminary data.</text>
</comment>
<organism evidence="3 4">
    <name type="scientific">Pelomonas aquatica</name>
    <dbReference type="NCBI Taxonomy" id="431058"/>
    <lineage>
        <taxon>Bacteria</taxon>
        <taxon>Pseudomonadati</taxon>
        <taxon>Pseudomonadota</taxon>
        <taxon>Betaproteobacteria</taxon>
        <taxon>Burkholderiales</taxon>
        <taxon>Sphaerotilaceae</taxon>
        <taxon>Roseateles</taxon>
    </lineage>
</organism>
<gene>
    <name evidence="3" type="ORF">J2X16_003080</name>
</gene>
<dbReference type="EMBL" id="JAVDXQ010000004">
    <property type="protein sequence ID" value="MDR7297731.1"/>
    <property type="molecule type" value="Genomic_DNA"/>
</dbReference>
<dbReference type="InterPro" id="IPR016181">
    <property type="entry name" value="Acyl_CoA_acyltransferase"/>
</dbReference>
<dbReference type="Gene3D" id="3.40.630.30">
    <property type="match status" value="1"/>
</dbReference>
<dbReference type="SUPFAM" id="SSF55729">
    <property type="entry name" value="Acyl-CoA N-acyltransferases (Nat)"/>
    <property type="match status" value="1"/>
</dbReference>
<dbReference type="RefSeq" id="WP_310346191.1">
    <property type="nucleotide sequence ID" value="NZ_JAVDXQ010000004.1"/>
</dbReference>
<keyword evidence="4" id="KW-1185">Reference proteome</keyword>
<reference evidence="3 4" key="1">
    <citation type="submission" date="2023-07" db="EMBL/GenBank/DDBJ databases">
        <title>Sorghum-associated microbial communities from plants grown in Nebraska, USA.</title>
        <authorList>
            <person name="Schachtman D."/>
        </authorList>
    </citation>
    <scope>NUCLEOTIDE SEQUENCE [LARGE SCALE GENOMIC DNA]</scope>
    <source>
        <strain evidence="3 4">BE310</strain>
    </source>
</reference>
<dbReference type="Proteomes" id="UP001180536">
    <property type="component" value="Unassembled WGS sequence"/>
</dbReference>
<dbReference type="PANTHER" id="PTHR13947:SF37">
    <property type="entry name" value="LD18367P"/>
    <property type="match status" value="1"/>
</dbReference>
<keyword evidence="1" id="KW-0808">Transferase</keyword>
<sequence length="171" mass="18801">MDHPPAIELRPPQPGDLGWIIERHGAFYAAEYGLNARFEALVARICADFIDHRDPAREACWIAARGEERLGSVMLTQARDGATGEPLAGVARLRLLLLAPQARGQGVGRQLVRECSDFARAAGYQRILLWTQSALTAARALYAAQGYRLITSEAVNSFGQDVISETWELLL</sequence>
<protein>
    <submittedName>
        <fullName evidence="3">GNAT superfamily N-acetyltransferase</fullName>
    </submittedName>
</protein>
<dbReference type="InterPro" id="IPR050769">
    <property type="entry name" value="NAT_camello-type"/>
</dbReference>
<accession>A0ABU1ZAS3</accession>
<dbReference type="CDD" id="cd04301">
    <property type="entry name" value="NAT_SF"/>
    <property type="match status" value="1"/>
</dbReference>
<dbReference type="Pfam" id="PF00583">
    <property type="entry name" value="Acetyltransf_1"/>
    <property type="match status" value="1"/>
</dbReference>
<dbReference type="PROSITE" id="PS51186">
    <property type="entry name" value="GNAT"/>
    <property type="match status" value="1"/>
</dbReference>
<evidence type="ECO:0000256" key="1">
    <source>
        <dbReference type="ARBA" id="ARBA00022679"/>
    </source>
</evidence>
<proteinExistence type="predicted"/>
<feature type="domain" description="N-acetyltransferase" evidence="2">
    <location>
        <begin position="7"/>
        <end position="171"/>
    </location>
</feature>
<name>A0ABU1ZAS3_9BURK</name>
<evidence type="ECO:0000259" key="2">
    <source>
        <dbReference type="PROSITE" id="PS51186"/>
    </source>
</evidence>
<evidence type="ECO:0000313" key="4">
    <source>
        <dbReference type="Proteomes" id="UP001180536"/>
    </source>
</evidence>